<dbReference type="Proteomes" id="UP000008694">
    <property type="component" value="Unassembled WGS sequence"/>
</dbReference>
<dbReference type="HOGENOM" id="CLU_2629074_0_0_1"/>
<protein>
    <submittedName>
        <fullName evidence="1">Predicted protein</fullName>
    </submittedName>
</protein>
<proteinExistence type="predicted"/>
<dbReference type="SUPFAM" id="SSF57756">
    <property type="entry name" value="Retrovirus zinc finger-like domains"/>
    <property type="match status" value="1"/>
</dbReference>
<dbReference type="InterPro" id="IPR036875">
    <property type="entry name" value="Znf_CCHC_sf"/>
</dbReference>
<evidence type="ECO:0000313" key="1">
    <source>
        <dbReference type="EMBL" id="EFH66653.1"/>
    </source>
</evidence>
<organism evidence="2">
    <name type="scientific">Arabidopsis lyrata subsp. lyrata</name>
    <name type="common">Lyre-leaved rock-cress</name>
    <dbReference type="NCBI Taxonomy" id="81972"/>
    <lineage>
        <taxon>Eukaryota</taxon>
        <taxon>Viridiplantae</taxon>
        <taxon>Streptophyta</taxon>
        <taxon>Embryophyta</taxon>
        <taxon>Tracheophyta</taxon>
        <taxon>Spermatophyta</taxon>
        <taxon>Magnoliopsida</taxon>
        <taxon>eudicotyledons</taxon>
        <taxon>Gunneridae</taxon>
        <taxon>Pentapetalae</taxon>
        <taxon>rosids</taxon>
        <taxon>malvids</taxon>
        <taxon>Brassicales</taxon>
        <taxon>Brassicaceae</taxon>
        <taxon>Camelineae</taxon>
        <taxon>Arabidopsis</taxon>
    </lineage>
</organism>
<keyword evidence="2" id="KW-1185">Reference proteome</keyword>
<sequence length="78" mass="9210">ENDPIRRGETRRTDTEALVTPTPAQWKPYYYTCGETGHYPRWCRFYRPYGNPMIRCTLCFEIGHYASSCPIVIGRIIY</sequence>
<dbReference type="Gramene" id="Al_scaffold_0001_2152">
    <property type="protein sequence ID" value="Al_scaffold_0001_2152"/>
    <property type="gene ID" value="Al_scaffold_0001_2152"/>
</dbReference>
<gene>
    <name evidence="1" type="ORF">ARALYDRAFT_679829</name>
</gene>
<dbReference type="Gene3D" id="4.10.60.10">
    <property type="entry name" value="Zinc finger, CCHC-type"/>
    <property type="match status" value="1"/>
</dbReference>
<dbReference type="EMBL" id="GL348713">
    <property type="protein sequence ID" value="EFH66653.1"/>
    <property type="molecule type" value="Genomic_DNA"/>
</dbReference>
<accession>D7KJ37</accession>
<dbReference type="AlphaFoldDB" id="D7KJ37"/>
<reference evidence="2" key="1">
    <citation type="journal article" date="2011" name="Nat. Genet.">
        <title>The Arabidopsis lyrata genome sequence and the basis of rapid genome size change.</title>
        <authorList>
            <person name="Hu T.T."/>
            <person name="Pattyn P."/>
            <person name="Bakker E.G."/>
            <person name="Cao J."/>
            <person name="Cheng J.-F."/>
            <person name="Clark R.M."/>
            <person name="Fahlgren N."/>
            <person name="Fawcett J.A."/>
            <person name="Grimwood J."/>
            <person name="Gundlach H."/>
            <person name="Haberer G."/>
            <person name="Hollister J.D."/>
            <person name="Ossowski S."/>
            <person name="Ottilar R.P."/>
            <person name="Salamov A.A."/>
            <person name="Schneeberger K."/>
            <person name="Spannagl M."/>
            <person name="Wang X."/>
            <person name="Yang L."/>
            <person name="Nasrallah M.E."/>
            <person name="Bergelson J."/>
            <person name="Carrington J.C."/>
            <person name="Gaut B.S."/>
            <person name="Schmutz J."/>
            <person name="Mayer K.F.X."/>
            <person name="Van de Peer Y."/>
            <person name="Grigoriev I.V."/>
            <person name="Nordborg M."/>
            <person name="Weigel D."/>
            <person name="Guo Y.-L."/>
        </authorList>
    </citation>
    <scope>NUCLEOTIDE SEQUENCE [LARGE SCALE GENOMIC DNA]</scope>
    <source>
        <strain evidence="2">cv. MN47</strain>
    </source>
</reference>
<evidence type="ECO:0000313" key="2">
    <source>
        <dbReference type="Proteomes" id="UP000008694"/>
    </source>
</evidence>
<dbReference type="GO" id="GO:0008270">
    <property type="term" value="F:zinc ion binding"/>
    <property type="evidence" value="ECO:0007669"/>
    <property type="project" value="InterPro"/>
</dbReference>
<name>D7KJ37_ARALL</name>
<feature type="non-terminal residue" evidence="1">
    <location>
        <position position="1"/>
    </location>
</feature>
<dbReference type="GO" id="GO:0003676">
    <property type="term" value="F:nucleic acid binding"/>
    <property type="evidence" value="ECO:0007669"/>
    <property type="project" value="InterPro"/>
</dbReference>